<evidence type="ECO:0000259" key="10">
    <source>
        <dbReference type="PROSITE" id="PS00624"/>
    </source>
</evidence>
<dbReference type="GO" id="GO:0005737">
    <property type="term" value="C:cytoplasm"/>
    <property type="evidence" value="ECO:0007669"/>
    <property type="project" value="UniProtKB-SubCell"/>
</dbReference>
<sequence>MIHSFLHLGAALLGICMSFLALNSWVPFNSTFDYVVVGGGTAGITIGARLAQHGSRVAIVEAGGFYELQHPVAKVPGAAIIGIGSNPKTASPIDWRFVVSGASGTDYRDIHYPRGKCLGGSPSQEAMMKWAELVDDPSYTLENSFPFFKQTIQFTPPGPQDRVIMTFYNESSFSPTGGPLHLSYPKYAMQFSSWAQQAFKEAGIPEVVDFNSGSLIGHQFCPMTIRPRDQTRSTSESAFIGAFPYMQNLTVYQKTMATRILFDEENRAVGVTVKHKWSYTLTATKEVILSAGAFQSPQLLMVSGVGPAEILQKHGIKLIANRSGVGQNMWDHIFFGPSYPVTINTYTKLAQSTNHLVTQIWNWFVCKKGMLSNPSTDYLAFEKIPSQYRSTFTAQEEQDLSWFPPDWPETEYLVASAYVGNFSNPFWQQPITGQYASIVASIVAPTSRGNVSIRSANMADPPIINPNWLGTETDRKMAIAAYKRIREFFDTKALVSVLAGPEYFPGRSIQSDDEILFVIKQTMMTIYHASCTCKMGIENDSMAVVDSHARVFGVSRLRVVDASAFPILPPGHPQSTVYMLAEKIAADIISS</sequence>
<evidence type="ECO:0000256" key="6">
    <source>
        <dbReference type="ARBA" id="ARBA00023180"/>
    </source>
</evidence>
<dbReference type="SUPFAM" id="SSF51905">
    <property type="entry name" value="FAD/NAD(P)-binding domain"/>
    <property type="match status" value="1"/>
</dbReference>
<dbReference type="EMBL" id="JAQJAN010000004">
    <property type="protein sequence ID" value="KAJ5732359.1"/>
    <property type="molecule type" value="Genomic_DNA"/>
</dbReference>
<keyword evidence="8" id="KW-0274">FAD</keyword>
<keyword evidence="5" id="KW-0134">Cell wall</keyword>
<name>A0AAD6HQQ6_9EURO</name>
<comment type="cofactor">
    <cofactor evidence="8">
        <name>FAD</name>
        <dbReference type="ChEBI" id="CHEBI:57692"/>
    </cofactor>
</comment>
<dbReference type="GO" id="GO:0050660">
    <property type="term" value="F:flavin adenine dinucleotide binding"/>
    <property type="evidence" value="ECO:0007669"/>
    <property type="project" value="InterPro"/>
</dbReference>
<organism evidence="11 12">
    <name type="scientific">Penicillium malachiteum</name>
    <dbReference type="NCBI Taxonomy" id="1324776"/>
    <lineage>
        <taxon>Eukaryota</taxon>
        <taxon>Fungi</taxon>
        <taxon>Dikarya</taxon>
        <taxon>Ascomycota</taxon>
        <taxon>Pezizomycotina</taxon>
        <taxon>Eurotiomycetes</taxon>
        <taxon>Eurotiomycetidae</taxon>
        <taxon>Eurotiales</taxon>
        <taxon>Aspergillaceae</taxon>
        <taxon>Penicillium</taxon>
    </lineage>
</organism>
<dbReference type="Pfam" id="PF00732">
    <property type="entry name" value="GMC_oxred_N"/>
    <property type="match status" value="1"/>
</dbReference>
<keyword evidence="12" id="KW-1185">Reference proteome</keyword>
<comment type="similarity">
    <text evidence="3">Belongs to the GMC oxidoreductase family.</text>
</comment>
<evidence type="ECO:0000256" key="2">
    <source>
        <dbReference type="ARBA" id="ARBA00004496"/>
    </source>
</evidence>
<evidence type="ECO:0000256" key="7">
    <source>
        <dbReference type="PIRSR" id="PIRSR000137-1"/>
    </source>
</evidence>
<evidence type="ECO:0000313" key="12">
    <source>
        <dbReference type="Proteomes" id="UP001215712"/>
    </source>
</evidence>
<evidence type="ECO:0000313" key="11">
    <source>
        <dbReference type="EMBL" id="KAJ5732359.1"/>
    </source>
</evidence>
<feature type="active site" description="Proton acceptor" evidence="7">
    <location>
        <position position="572"/>
    </location>
</feature>
<dbReference type="GO" id="GO:0044550">
    <property type="term" value="P:secondary metabolite biosynthetic process"/>
    <property type="evidence" value="ECO:0007669"/>
    <property type="project" value="TreeGrafter"/>
</dbReference>
<comment type="caution">
    <text evidence="11">The sequence shown here is derived from an EMBL/GenBank/DDBJ whole genome shotgun (WGS) entry which is preliminary data.</text>
</comment>
<dbReference type="InterPro" id="IPR036188">
    <property type="entry name" value="FAD/NAD-bd_sf"/>
</dbReference>
<dbReference type="Gene3D" id="3.30.560.10">
    <property type="entry name" value="Glucose Oxidase, domain 3"/>
    <property type="match status" value="1"/>
</dbReference>
<dbReference type="PANTHER" id="PTHR11552">
    <property type="entry name" value="GLUCOSE-METHANOL-CHOLINE GMC OXIDOREDUCTASE"/>
    <property type="match status" value="1"/>
</dbReference>
<evidence type="ECO:0000256" key="3">
    <source>
        <dbReference type="ARBA" id="ARBA00010790"/>
    </source>
</evidence>
<accession>A0AAD6HQQ6</accession>
<evidence type="ECO:0000256" key="1">
    <source>
        <dbReference type="ARBA" id="ARBA00004191"/>
    </source>
</evidence>
<keyword evidence="6" id="KW-0325">Glycoprotein</keyword>
<dbReference type="GO" id="GO:0016614">
    <property type="term" value="F:oxidoreductase activity, acting on CH-OH group of donors"/>
    <property type="evidence" value="ECO:0007669"/>
    <property type="project" value="InterPro"/>
</dbReference>
<dbReference type="Pfam" id="PF05199">
    <property type="entry name" value="GMC_oxred_C"/>
    <property type="match status" value="1"/>
</dbReference>
<feature type="binding site" evidence="8">
    <location>
        <begin position="573"/>
        <end position="574"/>
    </location>
    <ligand>
        <name>FAD</name>
        <dbReference type="ChEBI" id="CHEBI:57692"/>
    </ligand>
</feature>
<dbReference type="InterPro" id="IPR012132">
    <property type="entry name" value="GMC_OxRdtase"/>
</dbReference>
<dbReference type="AlphaFoldDB" id="A0AAD6HQQ6"/>
<dbReference type="PIRSF" id="PIRSF000137">
    <property type="entry name" value="Alcohol_oxidase"/>
    <property type="match status" value="1"/>
</dbReference>
<reference evidence="11" key="1">
    <citation type="journal article" date="2023" name="IMA Fungus">
        <title>Comparative genomic study of the Penicillium genus elucidates a diverse pangenome and 15 lateral gene transfer events.</title>
        <authorList>
            <person name="Petersen C."/>
            <person name="Sorensen T."/>
            <person name="Nielsen M.R."/>
            <person name="Sondergaard T.E."/>
            <person name="Sorensen J.L."/>
            <person name="Fitzpatrick D.A."/>
            <person name="Frisvad J.C."/>
            <person name="Nielsen K.L."/>
        </authorList>
    </citation>
    <scope>NUCLEOTIDE SEQUENCE</scope>
    <source>
        <strain evidence="11">IBT 17514</strain>
    </source>
</reference>
<feature type="signal peptide" evidence="9">
    <location>
        <begin position="1"/>
        <end position="21"/>
    </location>
</feature>
<evidence type="ECO:0000256" key="8">
    <source>
        <dbReference type="PIRSR" id="PIRSR000137-2"/>
    </source>
</evidence>
<dbReference type="Proteomes" id="UP001215712">
    <property type="component" value="Unassembled WGS sequence"/>
</dbReference>
<keyword evidence="9" id="KW-0732">Signal</keyword>
<keyword evidence="4" id="KW-0963">Cytoplasm</keyword>
<evidence type="ECO:0000256" key="9">
    <source>
        <dbReference type="SAM" id="SignalP"/>
    </source>
</evidence>
<comment type="subcellular location">
    <subcellularLocation>
        <location evidence="2">Cytoplasm</location>
    </subcellularLocation>
    <subcellularLocation>
        <location evidence="1">Secreted</location>
        <location evidence="1">Cell wall</location>
    </subcellularLocation>
</comment>
<protein>
    <submittedName>
        <fullName evidence="11">Dehydrogenase patE</fullName>
    </submittedName>
</protein>
<dbReference type="SUPFAM" id="SSF54373">
    <property type="entry name" value="FAD-linked reductases, C-terminal domain"/>
    <property type="match status" value="1"/>
</dbReference>
<keyword evidence="5" id="KW-0964">Secreted</keyword>
<gene>
    <name evidence="11" type="ORF">N7493_003840</name>
</gene>
<feature type="chain" id="PRO_5042146887" evidence="9">
    <location>
        <begin position="22"/>
        <end position="591"/>
    </location>
</feature>
<keyword evidence="8" id="KW-0285">Flavoprotein</keyword>
<dbReference type="InterPro" id="IPR000172">
    <property type="entry name" value="GMC_OxRdtase_N"/>
</dbReference>
<dbReference type="InterPro" id="IPR007867">
    <property type="entry name" value="GMC_OxRtase_C"/>
</dbReference>
<reference evidence="11" key="2">
    <citation type="submission" date="2023-01" db="EMBL/GenBank/DDBJ databases">
        <authorList>
            <person name="Petersen C."/>
        </authorList>
    </citation>
    <scope>NUCLEOTIDE SEQUENCE</scope>
    <source>
        <strain evidence="11">IBT 17514</strain>
    </source>
</reference>
<dbReference type="PANTHER" id="PTHR11552:SF138">
    <property type="entry name" value="DEHYDROGENASE PKFF-RELATED"/>
    <property type="match status" value="1"/>
</dbReference>
<dbReference type="Gene3D" id="3.50.50.60">
    <property type="entry name" value="FAD/NAD(P)-binding domain"/>
    <property type="match status" value="1"/>
</dbReference>
<feature type="active site" description="Proton donor" evidence="7">
    <location>
        <position position="528"/>
    </location>
</feature>
<dbReference type="PROSITE" id="PS00624">
    <property type="entry name" value="GMC_OXRED_2"/>
    <property type="match status" value="1"/>
</dbReference>
<evidence type="ECO:0000256" key="5">
    <source>
        <dbReference type="ARBA" id="ARBA00022512"/>
    </source>
</evidence>
<proteinExistence type="inferred from homology"/>
<evidence type="ECO:0000256" key="4">
    <source>
        <dbReference type="ARBA" id="ARBA00022490"/>
    </source>
</evidence>
<feature type="domain" description="Glucose-methanol-choline oxidoreductase N-terminal" evidence="10">
    <location>
        <begin position="292"/>
        <end position="306"/>
    </location>
</feature>